<dbReference type="GO" id="GO:0005634">
    <property type="term" value="C:nucleus"/>
    <property type="evidence" value="ECO:0007669"/>
    <property type="project" value="TreeGrafter"/>
</dbReference>
<dbReference type="PANTHER" id="PTHR47161">
    <property type="entry name" value="LYMPHOID-SPECIFIC HELICASE"/>
    <property type="match status" value="1"/>
</dbReference>
<name>A0A3B4XFN6_SERLL</name>
<accession>A0A3B4XFN6</accession>
<dbReference type="GO" id="GO:0044027">
    <property type="term" value="P:negative regulation of gene expression via chromosomal CpG island methylation"/>
    <property type="evidence" value="ECO:0007669"/>
    <property type="project" value="TreeGrafter"/>
</dbReference>
<keyword evidence="2" id="KW-1185">Reference proteome</keyword>
<dbReference type="GO" id="GO:0006346">
    <property type="term" value="P:DNA methylation-dependent constitutive heterochromatin formation"/>
    <property type="evidence" value="ECO:0007669"/>
    <property type="project" value="TreeGrafter"/>
</dbReference>
<dbReference type="GO" id="GO:0031508">
    <property type="term" value="P:pericentric heterochromatin formation"/>
    <property type="evidence" value="ECO:0007669"/>
    <property type="project" value="TreeGrafter"/>
</dbReference>
<dbReference type="GO" id="GO:0003682">
    <property type="term" value="F:chromatin binding"/>
    <property type="evidence" value="ECO:0007669"/>
    <property type="project" value="TreeGrafter"/>
</dbReference>
<dbReference type="GO" id="GO:0046651">
    <property type="term" value="P:lymphocyte proliferation"/>
    <property type="evidence" value="ECO:0007669"/>
    <property type="project" value="TreeGrafter"/>
</dbReference>
<dbReference type="Ensembl" id="ENSSLDT00000011424.1">
    <property type="protein sequence ID" value="ENSSLDP00000011023.1"/>
    <property type="gene ID" value="ENSSLDG00000008769.1"/>
</dbReference>
<reference evidence="1" key="1">
    <citation type="submission" date="2025-08" db="UniProtKB">
        <authorList>
            <consortium name="Ensembl"/>
        </authorList>
    </citation>
    <scope>IDENTIFICATION</scope>
</reference>
<dbReference type="GO" id="GO:0005721">
    <property type="term" value="C:pericentric heterochromatin"/>
    <property type="evidence" value="ECO:0007669"/>
    <property type="project" value="TreeGrafter"/>
</dbReference>
<protein>
    <submittedName>
        <fullName evidence="1">Uncharacterized protein</fullName>
    </submittedName>
</protein>
<dbReference type="GeneTree" id="ENSGT00860000134673"/>
<dbReference type="AlphaFoldDB" id="A0A3B4XFN6"/>
<evidence type="ECO:0000313" key="1">
    <source>
        <dbReference type="Ensembl" id="ENSSLDP00000011023.1"/>
    </source>
</evidence>
<dbReference type="PANTHER" id="PTHR47161:SF1">
    <property type="entry name" value="LYMPHOID-SPECIFIC HELICASE"/>
    <property type="match status" value="1"/>
</dbReference>
<sequence>RLKPRCVRSGRPEAHLLIDSSEVSPLTLAYSDWLQERGSLKNFTREYAQESWQRDSHDMRFKRLQHLLQKSNIYSKFLLTKMEQQQNEVV</sequence>
<dbReference type="Proteomes" id="UP000261360">
    <property type="component" value="Unplaced"/>
</dbReference>
<organism evidence="1 2">
    <name type="scientific">Seriola lalandi dorsalis</name>
    <dbReference type="NCBI Taxonomy" id="1841481"/>
    <lineage>
        <taxon>Eukaryota</taxon>
        <taxon>Metazoa</taxon>
        <taxon>Chordata</taxon>
        <taxon>Craniata</taxon>
        <taxon>Vertebrata</taxon>
        <taxon>Euteleostomi</taxon>
        <taxon>Actinopterygii</taxon>
        <taxon>Neopterygii</taxon>
        <taxon>Teleostei</taxon>
        <taxon>Neoteleostei</taxon>
        <taxon>Acanthomorphata</taxon>
        <taxon>Carangaria</taxon>
        <taxon>Carangiformes</taxon>
        <taxon>Carangidae</taxon>
        <taxon>Seriola</taxon>
    </lineage>
</organism>
<proteinExistence type="predicted"/>
<reference evidence="1" key="2">
    <citation type="submission" date="2025-09" db="UniProtKB">
        <authorList>
            <consortium name="Ensembl"/>
        </authorList>
    </citation>
    <scope>IDENTIFICATION</scope>
</reference>
<evidence type="ECO:0000313" key="2">
    <source>
        <dbReference type="Proteomes" id="UP000261360"/>
    </source>
</evidence>
<dbReference type="STRING" id="1841481.ENSSLDP00000011023"/>